<feature type="transmembrane region" description="Helical" evidence="7">
    <location>
        <begin position="552"/>
        <end position="569"/>
    </location>
</feature>
<reference evidence="9 10" key="1">
    <citation type="journal article" date="2019" name="Int. J. Syst. Evol. Microbiol.">
        <title>The Global Catalogue of Microorganisms (GCM) 10K type strain sequencing project: providing services to taxonomists for standard genome sequencing and annotation.</title>
        <authorList>
            <consortium name="The Broad Institute Genomics Platform"/>
            <consortium name="The Broad Institute Genome Sequencing Center for Infectious Disease"/>
            <person name="Wu L."/>
            <person name="Ma J."/>
        </authorList>
    </citation>
    <scope>NUCLEOTIDE SEQUENCE [LARGE SCALE GENOMIC DNA]</scope>
    <source>
        <strain evidence="9 10">JCM 14326</strain>
    </source>
</reference>
<comment type="subcellular location">
    <subcellularLocation>
        <location evidence="1">Cell membrane</location>
        <topology evidence="1">Multi-pass membrane protein</topology>
    </subcellularLocation>
</comment>
<evidence type="ECO:0000256" key="3">
    <source>
        <dbReference type="ARBA" id="ARBA00022692"/>
    </source>
</evidence>
<evidence type="ECO:0000256" key="1">
    <source>
        <dbReference type="ARBA" id="ARBA00004651"/>
    </source>
</evidence>
<evidence type="ECO:0000256" key="2">
    <source>
        <dbReference type="ARBA" id="ARBA00022475"/>
    </source>
</evidence>
<feature type="transmembrane region" description="Helical" evidence="7">
    <location>
        <begin position="488"/>
        <end position="512"/>
    </location>
</feature>
<dbReference type="NCBIfam" id="TIGR00360">
    <property type="entry name" value="ComEC_N-term"/>
    <property type="match status" value="1"/>
</dbReference>
<evidence type="ECO:0000313" key="9">
    <source>
        <dbReference type="EMBL" id="GAA1867986.1"/>
    </source>
</evidence>
<feature type="transmembrane region" description="Helical" evidence="7">
    <location>
        <begin position="324"/>
        <end position="345"/>
    </location>
</feature>
<feature type="domain" description="Metallo-beta-lactamase" evidence="8">
    <location>
        <begin position="681"/>
        <end position="853"/>
    </location>
</feature>
<dbReference type="InterPro" id="IPR052159">
    <property type="entry name" value="Competence_DNA_uptake"/>
</dbReference>
<organism evidence="9 10">
    <name type="scientific">Myceligenerans crystallogenes</name>
    <dbReference type="NCBI Taxonomy" id="316335"/>
    <lineage>
        <taxon>Bacteria</taxon>
        <taxon>Bacillati</taxon>
        <taxon>Actinomycetota</taxon>
        <taxon>Actinomycetes</taxon>
        <taxon>Micrococcales</taxon>
        <taxon>Promicromonosporaceae</taxon>
        <taxon>Myceligenerans</taxon>
    </lineage>
</organism>
<feature type="region of interest" description="Disordered" evidence="6">
    <location>
        <begin position="79"/>
        <end position="122"/>
    </location>
</feature>
<evidence type="ECO:0000256" key="7">
    <source>
        <dbReference type="SAM" id="Phobius"/>
    </source>
</evidence>
<keyword evidence="10" id="KW-1185">Reference proteome</keyword>
<feature type="transmembrane region" description="Helical" evidence="7">
    <location>
        <begin position="456"/>
        <end position="476"/>
    </location>
</feature>
<feature type="region of interest" description="Disordered" evidence="6">
    <location>
        <begin position="175"/>
        <end position="200"/>
    </location>
</feature>
<dbReference type="InterPro" id="IPR001279">
    <property type="entry name" value="Metallo-B-lactamas"/>
</dbReference>
<dbReference type="SUPFAM" id="SSF56281">
    <property type="entry name" value="Metallo-hydrolase/oxidoreductase"/>
    <property type="match status" value="1"/>
</dbReference>
<keyword evidence="3 7" id="KW-0812">Transmembrane</keyword>
<feature type="transmembrane region" description="Helical" evidence="7">
    <location>
        <begin position="519"/>
        <end position="540"/>
    </location>
</feature>
<accession>A0ABN2NHC1</accession>
<proteinExistence type="predicted"/>
<feature type="region of interest" description="Disordered" evidence="6">
    <location>
        <begin position="608"/>
        <end position="633"/>
    </location>
</feature>
<dbReference type="PANTHER" id="PTHR30619:SF1">
    <property type="entry name" value="RECOMBINATION PROTEIN 2"/>
    <property type="match status" value="1"/>
</dbReference>
<keyword evidence="4 7" id="KW-1133">Transmembrane helix</keyword>
<dbReference type="Pfam" id="PF03772">
    <property type="entry name" value="Competence"/>
    <property type="match status" value="1"/>
</dbReference>
<dbReference type="InterPro" id="IPR004477">
    <property type="entry name" value="ComEC_N"/>
</dbReference>
<evidence type="ECO:0000256" key="4">
    <source>
        <dbReference type="ARBA" id="ARBA00022989"/>
    </source>
</evidence>
<sequence length="923" mass="92357">MSSGSMTDVRLLPGAVAAWAAAWWATGGSEPARLAAVSGWLAILVGICAIGVIGLRGGGRREHARAGLRWRGGMRGSDGRRGLGGLQGRGGQRGLGGLRGPDGLRGSGGLRGAGGLRGRPGRAAAGRGAAHQVVLAGACALAVVAGGAVQAAGSAVVRDLAEGRFTAELTGTVATQPEPFSWGGAPSPAGVPGEAAQSEASAPGQVRFLLEVGSIDARGVRTAGGGRVQVVTAGADGLRFGSVVTVRGGLRPPRTGGTETGALTAGYVTVQRSPPAALRLLDRHRDALMEVTDGLSPQARALVPGAAIGDTTRMPADLEEAMRAVGLAHITAVSGGHFSVVMAVLSALCAVARLPRAGRVALIAVASCTFLVLVRPEPAVLRAGVMAAFALTGLALGRPAASVPALAGSVIGLLVVDPWLARSFGFALSAAATAGLVLLVAPLARRLTPWIGGPAAFALAVPLAAQLACGPVLVLLDPSVPTMSVVANLLAAPAVFPATVLGLLATILAPWLPLVAGPIAWVAGGATWWIAVVAGFLASLPGASLPWPGGPPGALLLAALTGIGLWAVLRREPLAGRPQAWRPAPGSGLRGLPRRWRREPPQALLERRRPGQGVAFRGRSSRPGRAAVPGRRPRLTRGQAGTLLAAGIAVLLLVVVAAPRFAALGEPLPRDWQVAACDVGQGDSLALRTGPASAIVVDVGPEGPAADRCLGELGVTTVDLLVLSHFHADHVGGLGPVLAGRKVTAALVTPVDDPPAGAAATRASLAAAGIPAGDARAGQQGVAGTVRWEVLQAGAGNGTGDAPANDASIALVARTPDLDVLLLGDLEASGQQALVAELGSRGATRFDVVKVAHHGSAEQSPDLAALTRPAVAIFSAGRDNEYGHPTGQALDLYEGAGAAIVRTDECGTAVLVVRDGEIGSAGC</sequence>
<evidence type="ECO:0000313" key="10">
    <source>
        <dbReference type="Proteomes" id="UP001501094"/>
    </source>
</evidence>
<dbReference type="InterPro" id="IPR036866">
    <property type="entry name" value="RibonucZ/Hydroxyglut_hydro"/>
</dbReference>
<dbReference type="Proteomes" id="UP001501094">
    <property type="component" value="Unassembled WGS sequence"/>
</dbReference>
<name>A0ABN2NHC1_9MICO</name>
<feature type="transmembrane region" description="Helical" evidence="7">
    <location>
        <begin position="386"/>
        <end position="407"/>
    </location>
</feature>
<evidence type="ECO:0000256" key="5">
    <source>
        <dbReference type="ARBA" id="ARBA00023136"/>
    </source>
</evidence>
<keyword evidence="2" id="KW-1003">Cell membrane</keyword>
<keyword evidence="5 7" id="KW-0472">Membrane</keyword>
<feature type="transmembrane region" description="Helical" evidence="7">
    <location>
        <begin position="37"/>
        <end position="55"/>
    </location>
</feature>
<evidence type="ECO:0000256" key="6">
    <source>
        <dbReference type="SAM" id="MobiDB-lite"/>
    </source>
</evidence>
<dbReference type="SMART" id="SM00849">
    <property type="entry name" value="Lactamase_B"/>
    <property type="match status" value="1"/>
</dbReference>
<evidence type="ECO:0000259" key="8">
    <source>
        <dbReference type="SMART" id="SM00849"/>
    </source>
</evidence>
<dbReference type="Pfam" id="PF00753">
    <property type="entry name" value="Lactamase_B"/>
    <property type="match status" value="1"/>
</dbReference>
<protein>
    <recommendedName>
        <fullName evidence="8">Metallo-beta-lactamase domain-containing protein</fullName>
    </recommendedName>
</protein>
<comment type="caution">
    <text evidence="9">The sequence shown here is derived from an EMBL/GenBank/DDBJ whole genome shotgun (WGS) entry which is preliminary data.</text>
</comment>
<feature type="transmembrane region" description="Helical" evidence="7">
    <location>
        <begin position="641"/>
        <end position="662"/>
    </location>
</feature>
<feature type="transmembrane region" description="Helical" evidence="7">
    <location>
        <begin position="419"/>
        <end position="444"/>
    </location>
</feature>
<dbReference type="EMBL" id="BAAANL010000005">
    <property type="protein sequence ID" value="GAA1867986.1"/>
    <property type="molecule type" value="Genomic_DNA"/>
</dbReference>
<dbReference type="PANTHER" id="PTHR30619">
    <property type="entry name" value="DNA INTERNALIZATION/COMPETENCE PROTEIN COMEC/REC2"/>
    <property type="match status" value="1"/>
</dbReference>
<dbReference type="Gene3D" id="3.60.15.10">
    <property type="entry name" value="Ribonuclease Z/Hydroxyacylglutathione hydrolase-like"/>
    <property type="match status" value="1"/>
</dbReference>
<gene>
    <name evidence="9" type="ORF">GCM10009751_28120</name>
</gene>
<feature type="transmembrane region" description="Helical" evidence="7">
    <location>
        <begin position="357"/>
        <end position="374"/>
    </location>
</feature>
<feature type="compositionally biased region" description="Gly residues" evidence="6">
    <location>
        <begin position="82"/>
        <end position="118"/>
    </location>
</feature>